<evidence type="ECO:0000256" key="7">
    <source>
        <dbReference type="RuleBase" id="RU003331"/>
    </source>
</evidence>
<comment type="subunit">
    <text evidence="5 7">Monomer.</text>
</comment>
<evidence type="ECO:0000256" key="1">
    <source>
        <dbReference type="ARBA" id="ARBA00022679"/>
    </source>
</evidence>
<comment type="domain">
    <text evidence="5">Consists of three domains, a large central CORE domain and two small peripheral domains, NMPbind and LID, which undergo movements during catalysis. The LID domain closes over the site of phosphoryl transfer upon ATP binding. Assembling and dissambling the active center during each catalytic cycle provides an effective means to prevent ATP hydrolysis.</text>
</comment>
<dbReference type="Gene3D" id="3.40.50.300">
    <property type="entry name" value="P-loop containing nucleotide triphosphate hydrolases"/>
    <property type="match status" value="1"/>
</dbReference>
<proteinExistence type="inferred from homology"/>
<feature type="binding site" evidence="5">
    <location>
        <begin position="57"/>
        <end position="59"/>
    </location>
    <ligand>
        <name>AMP</name>
        <dbReference type="ChEBI" id="CHEBI:456215"/>
    </ligand>
</feature>
<evidence type="ECO:0000256" key="5">
    <source>
        <dbReference type="HAMAP-Rule" id="MF_00235"/>
    </source>
</evidence>
<comment type="similarity">
    <text evidence="5 6">Belongs to the adenylate kinase family.</text>
</comment>
<reference evidence="9" key="1">
    <citation type="submission" date="2023-07" db="EMBL/GenBank/DDBJ databases">
        <title>30 novel species of actinomycetes from the DSMZ collection.</title>
        <authorList>
            <person name="Nouioui I."/>
        </authorList>
    </citation>
    <scope>NUCLEOTIDE SEQUENCE [LARGE SCALE GENOMIC DNA]</scope>
    <source>
        <strain evidence="9">DSM 44399</strain>
    </source>
</reference>
<keyword evidence="9" id="KW-1185">Reference proteome</keyword>
<dbReference type="SUPFAM" id="SSF52540">
    <property type="entry name" value="P-loop containing nucleoside triphosphate hydrolases"/>
    <property type="match status" value="1"/>
</dbReference>
<comment type="catalytic activity">
    <reaction evidence="5 7">
        <text>AMP + ATP = 2 ADP</text>
        <dbReference type="Rhea" id="RHEA:12973"/>
        <dbReference type="ChEBI" id="CHEBI:30616"/>
        <dbReference type="ChEBI" id="CHEBI:456215"/>
        <dbReference type="ChEBI" id="CHEBI:456216"/>
        <dbReference type="EC" id="2.7.4.3"/>
    </reaction>
</comment>
<feature type="binding site" evidence="5">
    <location>
        <position position="172"/>
    </location>
    <ligand>
        <name>ATP</name>
        <dbReference type="ChEBI" id="CHEBI:30616"/>
    </ligand>
</feature>
<keyword evidence="1 5" id="KW-0808">Transferase</keyword>
<dbReference type="RefSeq" id="WP_311421040.1">
    <property type="nucleotide sequence ID" value="NZ_JAVREH010000001.1"/>
</dbReference>
<sequence>MRLLLIGAPGAGKGTQGERLATRLGVRHIATGDLLRAEVKEGTPLGKSVADYLDRGQLVPDQLILDLVMPKLLAASRDGGYILDGFPRSVAQAVEARELADHADAAAEHVVFLQAPREALVQRLLARAVAEGRSDDTQDVIVNRLRIFEDATSPLVDYYRGRNMLHVIDADQPADDVMAAILAAICTV</sequence>
<feature type="binding site" evidence="5">
    <location>
        <begin position="85"/>
        <end position="88"/>
    </location>
    <ligand>
        <name>AMP</name>
        <dbReference type="ChEBI" id="CHEBI:456215"/>
    </ligand>
</feature>
<evidence type="ECO:0000256" key="6">
    <source>
        <dbReference type="RuleBase" id="RU003330"/>
    </source>
</evidence>
<dbReference type="GO" id="GO:0004017">
    <property type="term" value="F:AMP kinase activity"/>
    <property type="evidence" value="ECO:0007669"/>
    <property type="project" value="UniProtKB-EC"/>
</dbReference>
<feature type="binding site" evidence="5">
    <location>
        <begin position="10"/>
        <end position="15"/>
    </location>
    <ligand>
        <name>ATP</name>
        <dbReference type="ChEBI" id="CHEBI:30616"/>
    </ligand>
</feature>
<protein>
    <recommendedName>
        <fullName evidence="5 7">Adenylate kinase</fullName>
        <shortName evidence="5">AK</shortName>
        <ecNumber evidence="5 7">2.7.4.3</ecNumber>
    </recommendedName>
    <alternativeName>
        <fullName evidence="5">ATP-AMP transphosphorylase</fullName>
    </alternativeName>
    <alternativeName>
        <fullName evidence="5">ATP:AMP phosphotransferase</fullName>
    </alternativeName>
    <alternativeName>
        <fullName evidence="5">Adenylate monophosphate kinase</fullName>
    </alternativeName>
</protein>
<feature type="binding site" evidence="5">
    <location>
        <position position="36"/>
    </location>
    <ligand>
        <name>AMP</name>
        <dbReference type="ChEBI" id="CHEBI:456215"/>
    </ligand>
</feature>
<feature type="binding site" evidence="5">
    <location>
        <position position="31"/>
    </location>
    <ligand>
        <name>AMP</name>
        <dbReference type="ChEBI" id="CHEBI:456215"/>
    </ligand>
</feature>
<evidence type="ECO:0000256" key="2">
    <source>
        <dbReference type="ARBA" id="ARBA00022727"/>
    </source>
</evidence>
<comment type="function">
    <text evidence="5">Catalyzes the reversible transfer of the terminal phosphate group between ATP and AMP. Plays an important role in cellular energy homeostasis and in adenine nucleotide metabolism.</text>
</comment>
<comment type="caution">
    <text evidence="5">Lacks conserved residue(s) required for the propagation of feature annotation.</text>
</comment>
<dbReference type="Pfam" id="PF00406">
    <property type="entry name" value="ADK"/>
    <property type="match status" value="1"/>
</dbReference>
<name>A0ABU2J4G6_9ACTN</name>
<keyword evidence="4 5" id="KW-0418">Kinase</keyword>
<evidence type="ECO:0000313" key="9">
    <source>
        <dbReference type="Proteomes" id="UP001183176"/>
    </source>
</evidence>
<dbReference type="PRINTS" id="PR00094">
    <property type="entry name" value="ADENYLTKNASE"/>
</dbReference>
<evidence type="ECO:0000256" key="4">
    <source>
        <dbReference type="ARBA" id="ARBA00022777"/>
    </source>
</evidence>
<feature type="region of interest" description="NMP" evidence="5">
    <location>
        <begin position="30"/>
        <end position="59"/>
    </location>
</feature>
<feature type="binding site" evidence="5">
    <location>
        <position position="92"/>
    </location>
    <ligand>
        <name>AMP</name>
        <dbReference type="ChEBI" id="CHEBI:456215"/>
    </ligand>
</feature>
<dbReference type="EC" id="2.7.4.3" evidence="5 7"/>
<dbReference type="HAMAP" id="MF_00235">
    <property type="entry name" value="Adenylate_kinase_Adk"/>
    <property type="match status" value="1"/>
</dbReference>
<dbReference type="InterPro" id="IPR033690">
    <property type="entry name" value="Adenylat_kinase_CS"/>
</dbReference>
<feature type="binding site" evidence="5">
    <location>
        <position position="133"/>
    </location>
    <ligand>
        <name>AMP</name>
        <dbReference type="ChEBI" id="CHEBI:456215"/>
    </ligand>
</feature>
<dbReference type="NCBIfam" id="NF001381">
    <property type="entry name" value="PRK00279.1-3"/>
    <property type="match status" value="1"/>
</dbReference>
<feature type="binding site" evidence="5">
    <location>
        <position position="144"/>
    </location>
    <ligand>
        <name>AMP</name>
        <dbReference type="ChEBI" id="CHEBI:456215"/>
    </ligand>
</feature>
<comment type="caution">
    <text evidence="8">The sequence shown here is derived from an EMBL/GenBank/DDBJ whole genome shotgun (WGS) entry which is preliminary data.</text>
</comment>
<dbReference type="CDD" id="cd01428">
    <property type="entry name" value="ADK"/>
    <property type="match status" value="1"/>
</dbReference>
<organism evidence="8 9">
    <name type="scientific">Jatrophihabitans lederbergiae</name>
    <dbReference type="NCBI Taxonomy" id="3075547"/>
    <lineage>
        <taxon>Bacteria</taxon>
        <taxon>Bacillati</taxon>
        <taxon>Actinomycetota</taxon>
        <taxon>Actinomycetes</taxon>
        <taxon>Jatrophihabitantales</taxon>
        <taxon>Jatrophihabitantaceae</taxon>
        <taxon>Jatrophihabitans</taxon>
    </lineage>
</organism>
<keyword evidence="5" id="KW-0963">Cytoplasm</keyword>
<dbReference type="EMBL" id="JAVREH010000001">
    <property type="protein sequence ID" value="MDT0259880.1"/>
    <property type="molecule type" value="Genomic_DNA"/>
</dbReference>
<keyword evidence="5 7" id="KW-0067">ATP-binding</keyword>
<keyword evidence="3 5" id="KW-0547">Nucleotide-binding</keyword>
<gene>
    <name evidence="5" type="primary">adk</name>
    <name evidence="8" type="ORF">RM423_00575</name>
</gene>
<comment type="subcellular location">
    <subcellularLocation>
        <location evidence="5 7">Cytoplasm</location>
    </subcellularLocation>
</comment>
<dbReference type="NCBIfam" id="NF011100">
    <property type="entry name" value="PRK14527.1"/>
    <property type="match status" value="1"/>
</dbReference>
<dbReference type="InterPro" id="IPR027417">
    <property type="entry name" value="P-loop_NTPase"/>
</dbReference>
<dbReference type="InterPro" id="IPR000850">
    <property type="entry name" value="Adenylat/UMP-CMP_kin"/>
</dbReference>
<dbReference type="Proteomes" id="UP001183176">
    <property type="component" value="Unassembled WGS sequence"/>
</dbReference>
<feature type="binding site" evidence="5">
    <location>
        <position position="127"/>
    </location>
    <ligand>
        <name>ATP</name>
        <dbReference type="ChEBI" id="CHEBI:30616"/>
    </ligand>
</feature>
<dbReference type="NCBIfam" id="NF011104">
    <property type="entry name" value="PRK14531.1"/>
    <property type="match status" value="1"/>
</dbReference>
<accession>A0ABU2J4G6</accession>
<dbReference type="PROSITE" id="PS00113">
    <property type="entry name" value="ADENYLATE_KINASE"/>
    <property type="match status" value="1"/>
</dbReference>
<evidence type="ECO:0000256" key="3">
    <source>
        <dbReference type="ARBA" id="ARBA00022741"/>
    </source>
</evidence>
<dbReference type="PANTHER" id="PTHR23359">
    <property type="entry name" value="NUCLEOTIDE KINASE"/>
    <property type="match status" value="1"/>
</dbReference>
<keyword evidence="2 5" id="KW-0545">Nucleotide biosynthesis</keyword>
<comment type="pathway">
    <text evidence="5">Purine metabolism; AMP biosynthesis via salvage pathway; AMP from ADP: step 1/1.</text>
</comment>
<evidence type="ECO:0000313" key="8">
    <source>
        <dbReference type="EMBL" id="MDT0259880.1"/>
    </source>
</evidence>